<reference evidence="1" key="1">
    <citation type="journal article" date="2014" name="Front. Microbiol.">
        <title>High frequency of phylogenetically diverse reductive dehalogenase-homologous genes in deep subseafloor sedimentary metagenomes.</title>
        <authorList>
            <person name="Kawai M."/>
            <person name="Futagami T."/>
            <person name="Toyoda A."/>
            <person name="Takaki Y."/>
            <person name="Nishi S."/>
            <person name="Hori S."/>
            <person name="Arai W."/>
            <person name="Tsubouchi T."/>
            <person name="Morono Y."/>
            <person name="Uchiyama I."/>
            <person name="Ito T."/>
            <person name="Fujiyama A."/>
            <person name="Inagaki F."/>
            <person name="Takami H."/>
        </authorList>
    </citation>
    <scope>NUCLEOTIDE SEQUENCE</scope>
    <source>
        <strain evidence="1">Expedition CK06-06</strain>
    </source>
</reference>
<name>X1PWD4_9ZZZZ</name>
<dbReference type="EMBL" id="BARW01001470">
    <property type="protein sequence ID" value="GAI60213.1"/>
    <property type="molecule type" value="Genomic_DNA"/>
</dbReference>
<protein>
    <submittedName>
        <fullName evidence="1">Uncharacterized protein</fullName>
    </submittedName>
</protein>
<feature type="non-terminal residue" evidence="1">
    <location>
        <position position="1"/>
    </location>
</feature>
<evidence type="ECO:0000313" key="1">
    <source>
        <dbReference type="EMBL" id="GAI60213.1"/>
    </source>
</evidence>
<dbReference type="AlphaFoldDB" id="X1PWD4"/>
<sequence>ASRLEYLNNLDTLLNDLKFAQKLINGLIYYLKK</sequence>
<comment type="caution">
    <text evidence="1">The sequence shown here is derived from an EMBL/GenBank/DDBJ whole genome shotgun (WGS) entry which is preliminary data.</text>
</comment>
<accession>X1PWD4</accession>
<proteinExistence type="predicted"/>
<gene>
    <name evidence="1" type="ORF">S12H4_04672</name>
</gene>
<organism evidence="1">
    <name type="scientific">marine sediment metagenome</name>
    <dbReference type="NCBI Taxonomy" id="412755"/>
    <lineage>
        <taxon>unclassified sequences</taxon>
        <taxon>metagenomes</taxon>
        <taxon>ecological metagenomes</taxon>
    </lineage>
</organism>